<dbReference type="Gene3D" id="1.10.443.10">
    <property type="entry name" value="Intergrase catalytic core"/>
    <property type="match status" value="1"/>
</dbReference>
<dbReference type="AlphaFoldDB" id="F0NXP3"/>
<dbReference type="CDD" id="cd00397">
    <property type="entry name" value="DNA_BRE_C"/>
    <property type="match status" value="1"/>
</dbReference>
<reference evidence="6" key="2">
    <citation type="journal article" date="2011" name="Stand. Genomic Sci.">
        <title>Complete genome sequence of Weeksella virosa type strain (9751T).</title>
        <authorList>
            <person name="Lang E."/>
            <person name="Teshima H."/>
            <person name="Lucas S."/>
            <person name="Lapidus A."/>
            <person name="Hammon N."/>
            <person name="Deshpande S."/>
            <person name="Nolan M."/>
            <person name="Cheng J."/>
            <person name="Pitluck S."/>
            <person name="Liolios K."/>
            <person name="Pagani I."/>
            <person name="Mikhailova N."/>
            <person name="Ivanova N."/>
            <person name="Mavromatis K."/>
            <person name="Pati A."/>
            <person name="Tapia R."/>
            <person name="Han C."/>
            <person name="Goodwin L."/>
            <person name="Chen A."/>
            <person name="Palaniappan K."/>
            <person name="Land M."/>
            <person name="Hauser L."/>
            <person name="Chang Y."/>
            <person name="Jeffries C."/>
            <person name="Brambilla E."/>
            <person name="Kopitz M."/>
            <person name="Rohde M."/>
            <person name="Goker M."/>
            <person name="Tindall B."/>
            <person name="Detter J."/>
            <person name="Woyke T."/>
            <person name="Bristow J."/>
            <person name="Eisen J."/>
            <person name="Markowitz V."/>
            <person name="Hugenholtz P."/>
            <person name="Klenk H."/>
            <person name="Kyrpides N."/>
        </authorList>
    </citation>
    <scope>NUCLEOTIDE SEQUENCE [LARGE SCALE GENOMIC DNA]</scope>
    <source>
        <strain evidence="6">ATCC 43766 / DSM 16922 / JCM 21250 / NBRC 16016 / NCTC 11634 / CL345/78</strain>
    </source>
</reference>
<dbReference type="Proteomes" id="UP000008641">
    <property type="component" value="Chromosome"/>
</dbReference>
<dbReference type="PANTHER" id="PTHR30349:SF41">
    <property type="entry name" value="INTEGRASE_RECOMBINASE PROTEIN MJ0367-RELATED"/>
    <property type="match status" value="1"/>
</dbReference>
<gene>
    <name evidence="5" type="ordered locus">Weevi_0228</name>
</gene>
<dbReference type="SUPFAM" id="SSF56349">
    <property type="entry name" value="DNA breaking-rejoining enzymes"/>
    <property type="match status" value="1"/>
</dbReference>
<dbReference type="InterPro" id="IPR013762">
    <property type="entry name" value="Integrase-like_cat_sf"/>
</dbReference>
<dbReference type="InterPro" id="IPR010998">
    <property type="entry name" value="Integrase_recombinase_N"/>
</dbReference>
<dbReference type="eggNOG" id="COG0582">
    <property type="taxonomic scope" value="Bacteria"/>
</dbReference>
<feature type="domain" description="Tyr recombinase" evidence="4">
    <location>
        <begin position="189"/>
        <end position="382"/>
    </location>
</feature>
<dbReference type="Pfam" id="PF00589">
    <property type="entry name" value="Phage_integrase"/>
    <property type="match status" value="1"/>
</dbReference>
<keyword evidence="2" id="KW-0238">DNA-binding</keyword>
<dbReference type="HOGENOM" id="CLU_719048_0_0_10"/>
<dbReference type="RefSeq" id="WP_013597342.1">
    <property type="nucleotide sequence ID" value="NC_015144.1"/>
</dbReference>
<dbReference type="Gene3D" id="1.10.150.130">
    <property type="match status" value="1"/>
</dbReference>
<evidence type="ECO:0000256" key="2">
    <source>
        <dbReference type="ARBA" id="ARBA00023125"/>
    </source>
</evidence>
<evidence type="ECO:0000313" key="5">
    <source>
        <dbReference type="EMBL" id="ADX66950.1"/>
    </source>
</evidence>
<dbReference type="EMBL" id="CP002455">
    <property type="protein sequence ID" value="ADX66950.1"/>
    <property type="molecule type" value="Genomic_DNA"/>
</dbReference>
<dbReference type="OrthoDB" id="1234317at2"/>
<dbReference type="InterPro" id="IPR050090">
    <property type="entry name" value="Tyrosine_recombinase_XerCD"/>
</dbReference>
<sequence>MKKNKWTEPKIKAYPDLSKDWYVWFRFNGGNPKRYSFGINTYNTFEQRMAQADLLRKTLLLNLQNGWDPDLNKAPNKKPRKMSIADGLNFSLEKLKQRLKPKSYSDYLCTNRFILDAVIRLKYDKLSIQSIERYHIKTIMEDIKISRKWSNHAYNKNLGYLKSILSELVEFDIIKTNPAHGIRLLKYETSPTSFPTDQEQTKIIQHLYARNFTYLRFVKALYQTGMRPAELLRLKVGDVDLDRDLILLKSDDGKTNKYRLVPIKSDLKKDLLTIISPTHGPDLYLFGTPRKHGGKLDYSEMFSPNKYKIKRDTVTKYWKKYIKDELGINKNLYSLKHKAANDMMFDGLDIETIQAIFGHSKAKTTEIYANQINLLRFEKAKKLEREFV</sequence>
<keyword evidence="3" id="KW-0233">DNA recombination</keyword>
<accession>F0NXP3</accession>
<dbReference type="KEGG" id="wvi:Weevi_0228"/>
<organism evidence="5 6">
    <name type="scientific">Weeksella virosa (strain ATCC 43766 / DSM 16922 / JCM 21250 / CCUG 30538 / CDC 9751 / IAM 14551 / NBRC 16016 / NCTC 11634 / CL345/78)</name>
    <dbReference type="NCBI Taxonomy" id="865938"/>
    <lineage>
        <taxon>Bacteria</taxon>
        <taxon>Pseudomonadati</taxon>
        <taxon>Bacteroidota</taxon>
        <taxon>Flavobacteriia</taxon>
        <taxon>Flavobacteriales</taxon>
        <taxon>Weeksellaceae</taxon>
        <taxon>Weeksella</taxon>
    </lineage>
</organism>
<dbReference type="InterPro" id="IPR011010">
    <property type="entry name" value="DNA_brk_join_enz"/>
</dbReference>
<evidence type="ECO:0000256" key="1">
    <source>
        <dbReference type="ARBA" id="ARBA00008857"/>
    </source>
</evidence>
<dbReference type="GO" id="GO:0015074">
    <property type="term" value="P:DNA integration"/>
    <property type="evidence" value="ECO:0007669"/>
    <property type="project" value="InterPro"/>
</dbReference>
<dbReference type="GO" id="GO:0003677">
    <property type="term" value="F:DNA binding"/>
    <property type="evidence" value="ECO:0007669"/>
    <property type="project" value="UniProtKB-KW"/>
</dbReference>
<evidence type="ECO:0000256" key="3">
    <source>
        <dbReference type="ARBA" id="ARBA00023172"/>
    </source>
</evidence>
<dbReference type="STRING" id="865938.Weevi_0228"/>
<reference evidence="5 6" key="1">
    <citation type="journal article" date="2011" name="Stand. Genomic Sci.">
        <title>Complete genome sequence of Weeksella virosa type strain (9751).</title>
        <authorList>
            <person name="Lang E."/>
            <person name="Teshima H."/>
            <person name="Lucas S."/>
            <person name="Lapidus A."/>
            <person name="Hammon N."/>
            <person name="Deshpande S."/>
            <person name="Nolan M."/>
            <person name="Cheng J.F."/>
            <person name="Pitluck S."/>
            <person name="Liolios K."/>
            <person name="Pagani I."/>
            <person name="Mikhailova N."/>
            <person name="Ivanova N."/>
            <person name="Mavromatis K."/>
            <person name="Pati A."/>
            <person name="Tapia R."/>
            <person name="Han C."/>
            <person name="Goodwin L."/>
            <person name="Chen A."/>
            <person name="Palaniappan K."/>
            <person name="Land M."/>
            <person name="Hauser L."/>
            <person name="Chang Y.J."/>
            <person name="Jeffries C.D."/>
            <person name="Brambilla E.M."/>
            <person name="Kopitz M."/>
            <person name="Rohde M."/>
            <person name="Goker M."/>
            <person name="Tindall B.J."/>
            <person name="Detter J.C."/>
            <person name="Woyke T."/>
            <person name="Bristow J."/>
            <person name="Eisen J.A."/>
            <person name="Markowitz V."/>
            <person name="Hugenholtz P."/>
            <person name="Klenk H.P."/>
            <person name="Kyrpides N.C."/>
        </authorList>
    </citation>
    <scope>NUCLEOTIDE SEQUENCE [LARGE SCALE GENOMIC DNA]</scope>
    <source>
        <strain evidence="6">ATCC 43766 / DSM 16922 / JCM 21250 / NBRC 16016 / NCTC 11634 / CL345/78</strain>
    </source>
</reference>
<dbReference type="PANTHER" id="PTHR30349">
    <property type="entry name" value="PHAGE INTEGRASE-RELATED"/>
    <property type="match status" value="1"/>
</dbReference>
<keyword evidence="6" id="KW-1185">Reference proteome</keyword>
<evidence type="ECO:0000259" key="4">
    <source>
        <dbReference type="PROSITE" id="PS51898"/>
    </source>
</evidence>
<name>F0NXP3_WEEVC</name>
<proteinExistence type="inferred from homology"/>
<dbReference type="PROSITE" id="PS51898">
    <property type="entry name" value="TYR_RECOMBINASE"/>
    <property type="match status" value="1"/>
</dbReference>
<comment type="similarity">
    <text evidence="1">Belongs to the 'phage' integrase family.</text>
</comment>
<dbReference type="InterPro" id="IPR002104">
    <property type="entry name" value="Integrase_catalytic"/>
</dbReference>
<dbReference type="GO" id="GO:0006310">
    <property type="term" value="P:DNA recombination"/>
    <property type="evidence" value="ECO:0007669"/>
    <property type="project" value="UniProtKB-KW"/>
</dbReference>
<evidence type="ECO:0000313" key="6">
    <source>
        <dbReference type="Proteomes" id="UP000008641"/>
    </source>
</evidence>
<protein>
    <submittedName>
        <fullName evidence="5">Integrase family protein</fullName>
    </submittedName>
</protein>